<dbReference type="EMBL" id="AVOT02005206">
    <property type="protein sequence ID" value="MBW0478486.1"/>
    <property type="molecule type" value="Genomic_DNA"/>
</dbReference>
<dbReference type="GO" id="GO:0003723">
    <property type="term" value="F:RNA binding"/>
    <property type="evidence" value="ECO:0007669"/>
    <property type="project" value="UniProtKB-KW"/>
</dbReference>
<dbReference type="OrthoDB" id="3265221at2759"/>
<dbReference type="Proteomes" id="UP000765509">
    <property type="component" value="Unassembled WGS sequence"/>
</dbReference>
<reference evidence="6" key="1">
    <citation type="submission" date="2021-03" db="EMBL/GenBank/DDBJ databases">
        <title>Draft genome sequence of rust myrtle Austropuccinia psidii MF-1, a brazilian biotype.</title>
        <authorList>
            <person name="Quecine M.C."/>
            <person name="Pachon D.M.R."/>
            <person name="Bonatelli M.L."/>
            <person name="Correr F.H."/>
            <person name="Franceschini L.M."/>
            <person name="Leite T.F."/>
            <person name="Margarido G.R.A."/>
            <person name="Almeida C.A."/>
            <person name="Ferrarezi J.A."/>
            <person name="Labate C.A."/>
        </authorList>
    </citation>
    <scope>NUCLEOTIDE SEQUENCE</scope>
    <source>
        <strain evidence="6">MF-1</strain>
    </source>
</reference>
<evidence type="ECO:0000256" key="1">
    <source>
        <dbReference type="ARBA" id="ARBA00022578"/>
    </source>
</evidence>
<dbReference type="SUPFAM" id="SSF53098">
    <property type="entry name" value="Ribonuclease H-like"/>
    <property type="match status" value="1"/>
</dbReference>
<proteinExistence type="predicted"/>
<dbReference type="PROSITE" id="PS50994">
    <property type="entry name" value="INTEGRASE"/>
    <property type="match status" value="1"/>
</dbReference>
<protein>
    <recommendedName>
        <fullName evidence="5">Integrase catalytic domain-containing protein</fullName>
    </recommendedName>
</protein>
<dbReference type="GO" id="GO:0003964">
    <property type="term" value="F:RNA-directed DNA polymerase activity"/>
    <property type="evidence" value="ECO:0007669"/>
    <property type="project" value="UniProtKB-EC"/>
</dbReference>
<dbReference type="AlphaFoldDB" id="A0A9Q3C4U5"/>
<comment type="catalytic activity">
    <reaction evidence="4">
        <text>DNA(n) + a 2'-deoxyribonucleoside 5'-triphosphate = DNA(n+1) + diphosphate</text>
        <dbReference type="Rhea" id="RHEA:22508"/>
        <dbReference type="Rhea" id="RHEA-COMP:17339"/>
        <dbReference type="Rhea" id="RHEA-COMP:17340"/>
        <dbReference type="ChEBI" id="CHEBI:33019"/>
        <dbReference type="ChEBI" id="CHEBI:61560"/>
        <dbReference type="ChEBI" id="CHEBI:173112"/>
        <dbReference type="EC" id="2.7.7.7"/>
    </reaction>
</comment>
<dbReference type="InterPro" id="IPR001584">
    <property type="entry name" value="Integrase_cat-core"/>
</dbReference>
<gene>
    <name evidence="6" type="ORF">O181_018201</name>
</gene>
<accession>A0A9Q3C4U5</accession>
<evidence type="ECO:0000313" key="6">
    <source>
        <dbReference type="EMBL" id="MBW0478486.1"/>
    </source>
</evidence>
<dbReference type="GO" id="GO:0005634">
    <property type="term" value="C:nucleus"/>
    <property type="evidence" value="ECO:0007669"/>
    <property type="project" value="UniProtKB-ARBA"/>
</dbReference>
<organism evidence="6 7">
    <name type="scientific">Austropuccinia psidii MF-1</name>
    <dbReference type="NCBI Taxonomy" id="1389203"/>
    <lineage>
        <taxon>Eukaryota</taxon>
        <taxon>Fungi</taxon>
        <taxon>Dikarya</taxon>
        <taxon>Basidiomycota</taxon>
        <taxon>Pucciniomycotina</taxon>
        <taxon>Pucciniomycetes</taxon>
        <taxon>Pucciniales</taxon>
        <taxon>Sphaerophragmiaceae</taxon>
        <taxon>Austropuccinia</taxon>
    </lineage>
</organism>
<dbReference type="GO" id="GO:0032196">
    <property type="term" value="P:transposition"/>
    <property type="evidence" value="ECO:0007669"/>
    <property type="project" value="UniProtKB-KW"/>
</dbReference>
<name>A0A9Q3C4U5_9BASI</name>
<evidence type="ECO:0000256" key="2">
    <source>
        <dbReference type="ARBA" id="ARBA00022884"/>
    </source>
</evidence>
<evidence type="ECO:0000259" key="5">
    <source>
        <dbReference type="PROSITE" id="PS50994"/>
    </source>
</evidence>
<dbReference type="InterPro" id="IPR036397">
    <property type="entry name" value="RNaseH_sf"/>
</dbReference>
<evidence type="ECO:0000256" key="4">
    <source>
        <dbReference type="ARBA" id="ARBA00049244"/>
    </source>
</evidence>
<keyword evidence="1" id="KW-0815">Transposition</keyword>
<dbReference type="PANTHER" id="PTHR42648:SF18">
    <property type="entry name" value="RETROTRANSPOSON, UNCLASSIFIED-LIKE PROTEIN"/>
    <property type="match status" value="1"/>
</dbReference>
<dbReference type="GO" id="GO:0015074">
    <property type="term" value="P:DNA integration"/>
    <property type="evidence" value="ECO:0007669"/>
    <property type="project" value="InterPro"/>
</dbReference>
<dbReference type="InterPro" id="IPR039537">
    <property type="entry name" value="Retrotran_Ty1/copia-like"/>
</dbReference>
<keyword evidence="7" id="KW-1185">Reference proteome</keyword>
<feature type="domain" description="Integrase catalytic" evidence="5">
    <location>
        <begin position="62"/>
        <end position="228"/>
    </location>
</feature>
<comment type="catalytic activity">
    <reaction evidence="3">
        <text>DNA(n) + a 2'-deoxyribonucleoside 5'-triphosphate = DNA(n+1) + diphosphate</text>
        <dbReference type="Rhea" id="RHEA:22508"/>
        <dbReference type="Rhea" id="RHEA-COMP:17339"/>
        <dbReference type="Rhea" id="RHEA-COMP:17340"/>
        <dbReference type="ChEBI" id="CHEBI:33019"/>
        <dbReference type="ChEBI" id="CHEBI:61560"/>
        <dbReference type="ChEBI" id="CHEBI:173112"/>
        <dbReference type="EC" id="2.7.7.49"/>
    </reaction>
</comment>
<sequence length="251" mass="28609">MHIDYMIPTAHLMVNKNVPHQRPGCPGIAVLKYLGLPINNPICTVCKLNNVHKQSFNEKFENSLLPLDCVHNNLVGPIDSTSISGLQYFLLITDQATSYKIAKFLGKKLDAFAEFLVAKTYLENKKDQRLKKLISDSGGEFLNKIFEQLSREHLFVNRFFPPEAPQHKGFAKISNRTILEKGGCLLGSCNLSAKYWEEVVKTSFLFSNLIPMQSRENKSPHYLWIGQEPTLRQLKIFGCLAFITIPRHHHD</sequence>
<keyword evidence="2" id="KW-0694">RNA-binding</keyword>
<evidence type="ECO:0000256" key="3">
    <source>
        <dbReference type="ARBA" id="ARBA00048173"/>
    </source>
</evidence>
<dbReference type="GO" id="GO:0003887">
    <property type="term" value="F:DNA-directed DNA polymerase activity"/>
    <property type="evidence" value="ECO:0007669"/>
    <property type="project" value="UniProtKB-EC"/>
</dbReference>
<evidence type="ECO:0000313" key="7">
    <source>
        <dbReference type="Proteomes" id="UP000765509"/>
    </source>
</evidence>
<dbReference type="InterPro" id="IPR012337">
    <property type="entry name" value="RNaseH-like_sf"/>
</dbReference>
<comment type="caution">
    <text evidence="6">The sequence shown here is derived from an EMBL/GenBank/DDBJ whole genome shotgun (WGS) entry which is preliminary data.</text>
</comment>
<dbReference type="PANTHER" id="PTHR42648">
    <property type="entry name" value="TRANSPOSASE, PUTATIVE-RELATED"/>
    <property type="match status" value="1"/>
</dbReference>
<dbReference type="Gene3D" id="3.30.420.10">
    <property type="entry name" value="Ribonuclease H-like superfamily/Ribonuclease H"/>
    <property type="match status" value="1"/>
</dbReference>